<organism evidence="3 4">
    <name type="scientific">Xylaria flabelliformis</name>
    <dbReference type="NCBI Taxonomy" id="2512241"/>
    <lineage>
        <taxon>Eukaryota</taxon>
        <taxon>Fungi</taxon>
        <taxon>Dikarya</taxon>
        <taxon>Ascomycota</taxon>
        <taxon>Pezizomycotina</taxon>
        <taxon>Sordariomycetes</taxon>
        <taxon>Xylariomycetidae</taxon>
        <taxon>Xylariales</taxon>
        <taxon>Xylariaceae</taxon>
        <taxon>Xylaria</taxon>
    </lineage>
</organism>
<protein>
    <recommendedName>
        <fullName evidence="2">Zn(2)-C6 fungal-type domain-containing protein</fullName>
    </recommendedName>
</protein>
<dbReference type="EMBL" id="VFLP01000107">
    <property type="protein sequence ID" value="TRX87947.1"/>
    <property type="molecule type" value="Genomic_DNA"/>
</dbReference>
<feature type="domain" description="Zn(2)-C6 fungal-type" evidence="2">
    <location>
        <begin position="89"/>
        <end position="119"/>
    </location>
</feature>
<sequence length="463" mass="52735">MTQMCMHNRELSFREVERAVVLSLSGTRKTSRCDDTKVIRCAYELWILITRDSRGLYDLCEEGGGLSIAFSGTQALPTSRRPHSKSRTGCRVCKSRRVKCDETRPSCRRCQTHGVQCDFIFETDASAPQSHHGAGGRDALSIHHLTSTSVHSTPDPVRYPGTWFSVFELELFHHYITSTSLTLACDPVARNFWRVNVPQLGFAHPYVLKGVLAIAALHLARLRPQQKDSLLEQAMMHHTAASSMALPLITDASGENFQPIFHFSMLTTIITFARPRAPDNFLLVSDGIVPDWLLITRGVRTLLQSQGNAVLSMSSLDALFYAGMKLSTQWEQENHEHEGLKDLENNIRNHAPPQKAAELCDGILTLRRCFNLFNTIGFSEEERMRSALMWLVKVPDPLIELLKNQDSEALCVLAFFCVLLRRLEHFWWIEGWACHLIERIHATLDERYRLWIRWPLEEVGWAP</sequence>
<dbReference type="OrthoDB" id="416217at2759"/>
<evidence type="ECO:0000256" key="1">
    <source>
        <dbReference type="ARBA" id="ARBA00023242"/>
    </source>
</evidence>
<comment type="caution">
    <text evidence="3">The sequence shown here is derived from an EMBL/GenBank/DDBJ whole genome shotgun (WGS) entry which is preliminary data.</text>
</comment>
<dbReference type="SMART" id="SM00066">
    <property type="entry name" value="GAL4"/>
    <property type="match status" value="1"/>
</dbReference>
<dbReference type="PROSITE" id="PS50048">
    <property type="entry name" value="ZN2_CY6_FUNGAL_2"/>
    <property type="match status" value="1"/>
</dbReference>
<dbReference type="PANTHER" id="PTHR47784">
    <property type="entry name" value="STEROL UPTAKE CONTROL PROTEIN 2"/>
    <property type="match status" value="1"/>
</dbReference>
<name>A0A553HJ14_9PEZI</name>
<dbReference type="InterPro" id="IPR036864">
    <property type="entry name" value="Zn2-C6_fun-type_DNA-bd_sf"/>
</dbReference>
<dbReference type="InterPro" id="IPR021858">
    <property type="entry name" value="Fun_TF"/>
</dbReference>
<reference evidence="4" key="1">
    <citation type="submission" date="2019-06" db="EMBL/GenBank/DDBJ databases">
        <title>Draft genome sequence of the griseofulvin-producing fungus Xylaria cubensis strain G536.</title>
        <authorList>
            <person name="Mead M.E."/>
            <person name="Raja H.A."/>
            <person name="Steenwyk J.L."/>
            <person name="Knowles S.L."/>
            <person name="Oberlies N.H."/>
            <person name="Rokas A."/>
        </authorList>
    </citation>
    <scope>NUCLEOTIDE SEQUENCE [LARGE SCALE GENOMIC DNA]</scope>
    <source>
        <strain evidence="4">G536</strain>
    </source>
</reference>
<evidence type="ECO:0000313" key="4">
    <source>
        <dbReference type="Proteomes" id="UP000319160"/>
    </source>
</evidence>
<keyword evidence="4" id="KW-1185">Reference proteome</keyword>
<evidence type="ECO:0000313" key="3">
    <source>
        <dbReference type="EMBL" id="TRX87947.1"/>
    </source>
</evidence>
<dbReference type="Gene3D" id="4.10.240.10">
    <property type="entry name" value="Zn(2)-C6 fungal-type DNA-binding domain"/>
    <property type="match status" value="1"/>
</dbReference>
<dbReference type="InterPro" id="IPR053157">
    <property type="entry name" value="Sterol_Uptake_Regulator"/>
</dbReference>
<dbReference type="STRING" id="2512241.A0A553HJ14"/>
<dbReference type="SUPFAM" id="SSF57701">
    <property type="entry name" value="Zn2/Cys6 DNA-binding domain"/>
    <property type="match status" value="1"/>
</dbReference>
<dbReference type="Pfam" id="PF11951">
    <property type="entry name" value="Fungal_trans_2"/>
    <property type="match status" value="1"/>
</dbReference>
<keyword evidence="1" id="KW-0539">Nucleus</keyword>
<accession>A0A553HJ14</accession>
<dbReference type="GO" id="GO:0001228">
    <property type="term" value="F:DNA-binding transcription activator activity, RNA polymerase II-specific"/>
    <property type="evidence" value="ECO:0007669"/>
    <property type="project" value="TreeGrafter"/>
</dbReference>
<dbReference type="Proteomes" id="UP000319160">
    <property type="component" value="Unassembled WGS sequence"/>
</dbReference>
<dbReference type="AlphaFoldDB" id="A0A553HJ14"/>
<dbReference type="CDD" id="cd00067">
    <property type="entry name" value="GAL4"/>
    <property type="match status" value="1"/>
</dbReference>
<dbReference type="GO" id="GO:0008270">
    <property type="term" value="F:zinc ion binding"/>
    <property type="evidence" value="ECO:0007669"/>
    <property type="project" value="InterPro"/>
</dbReference>
<dbReference type="InterPro" id="IPR001138">
    <property type="entry name" value="Zn2Cys6_DnaBD"/>
</dbReference>
<proteinExistence type="predicted"/>
<evidence type="ECO:0000259" key="2">
    <source>
        <dbReference type="PROSITE" id="PS50048"/>
    </source>
</evidence>
<dbReference type="PANTHER" id="PTHR47784:SF5">
    <property type="entry name" value="STEROL UPTAKE CONTROL PROTEIN 2"/>
    <property type="match status" value="1"/>
</dbReference>
<dbReference type="Pfam" id="PF00172">
    <property type="entry name" value="Zn_clus"/>
    <property type="match status" value="1"/>
</dbReference>
<gene>
    <name evidence="3" type="ORF">FHL15_011151</name>
</gene>
<dbReference type="PROSITE" id="PS00463">
    <property type="entry name" value="ZN2_CY6_FUNGAL_1"/>
    <property type="match status" value="1"/>
</dbReference>